<dbReference type="EMBL" id="UHFM01000002">
    <property type="protein sequence ID" value="SUN56636.1"/>
    <property type="molecule type" value="Genomic_DNA"/>
</dbReference>
<gene>
    <name evidence="1" type="ORF">NCTC13767_00028</name>
    <name evidence="2" type="ORF">NCTC13767_01725</name>
</gene>
<dbReference type="EMBL" id="UHFM01000006">
    <property type="protein sequence ID" value="SUN60044.1"/>
    <property type="molecule type" value="Genomic_DNA"/>
</dbReference>
<organism evidence="1 3">
    <name type="scientific">Streptococcus gallolyticus</name>
    <dbReference type="NCBI Taxonomy" id="315405"/>
    <lineage>
        <taxon>Bacteria</taxon>
        <taxon>Bacillati</taxon>
        <taxon>Bacillota</taxon>
        <taxon>Bacilli</taxon>
        <taxon>Lactobacillales</taxon>
        <taxon>Streptococcaceae</taxon>
        <taxon>Streptococcus</taxon>
    </lineage>
</organism>
<evidence type="ECO:0000313" key="1">
    <source>
        <dbReference type="EMBL" id="SUN56636.1"/>
    </source>
</evidence>
<protein>
    <submittedName>
        <fullName evidence="1">DNA, complete genome</fullName>
    </submittedName>
</protein>
<sequence>MKPKRYPYSGNKKTNKKLEQKTIYINPSEIANSYYPPLLEFKKFNGEETNLTKETIKRFLEFRKKFTKRQWTDLETAINARFSEKADQLKLDDFDLKVVAERLERYL</sequence>
<name>A0A380JYM3_9STRE</name>
<reference evidence="1 3" key="1">
    <citation type="submission" date="2018-06" db="EMBL/GenBank/DDBJ databases">
        <authorList>
            <consortium name="Pathogen Informatics"/>
            <person name="Doyle S."/>
        </authorList>
    </citation>
    <scope>NUCLEOTIDE SEQUENCE [LARGE SCALE GENOMIC DNA]</scope>
    <source>
        <strain evidence="1 3">NCTC13767</strain>
    </source>
</reference>
<evidence type="ECO:0000313" key="2">
    <source>
        <dbReference type="EMBL" id="SUN60044.1"/>
    </source>
</evidence>
<dbReference type="AlphaFoldDB" id="A0A380JYM3"/>
<proteinExistence type="predicted"/>
<accession>A0A380JYM3</accession>
<evidence type="ECO:0000313" key="3">
    <source>
        <dbReference type="Proteomes" id="UP000254510"/>
    </source>
</evidence>
<dbReference type="Proteomes" id="UP000254510">
    <property type="component" value="Unassembled WGS sequence"/>
</dbReference>